<evidence type="ECO:0000256" key="1">
    <source>
        <dbReference type="ARBA" id="ARBA00010333"/>
    </source>
</evidence>
<name>A0AAE9VRB1_9GAMM</name>
<keyword evidence="5" id="KW-1185">Reference proteome</keyword>
<dbReference type="EMBL" id="CP114976">
    <property type="protein sequence ID" value="WBE24905.1"/>
    <property type="molecule type" value="Genomic_DNA"/>
</dbReference>
<comment type="similarity">
    <text evidence="1">Belongs to the bacterial solute-binding protein 3 family.</text>
</comment>
<evidence type="ECO:0000259" key="3">
    <source>
        <dbReference type="SMART" id="SM00062"/>
    </source>
</evidence>
<evidence type="ECO:0000313" key="4">
    <source>
        <dbReference type="EMBL" id="WBE24905.1"/>
    </source>
</evidence>
<dbReference type="RefSeq" id="WP_269817848.1">
    <property type="nucleotide sequence ID" value="NZ_CP114976.1"/>
</dbReference>
<dbReference type="PANTHER" id="PTHR35936:SF6">
    <property type="entry name" value="AMINO ACID ABC TRANSPORTER SUBSTRATE-BINDING PAAT FAMILY PROTEIN"/>
    <property type="match status" value="1"/>
</dbReference>
<dbReference type="SMART" id="SM00062">
    <property type="entry name" value="PBPb"/>
    <property type="match status" value="1"/>
</dbReference>
<dbReference type="KEGG" id="dce:O6P33_11140"/>
<evidence type="ECO:0000313" key="5">
    <source>
        <dbReference type="Proteomes" id="UP001212189"/>
    </source>
</evidence>
<dbReference type="Gene3D" id="3.40.190.10">
    <property type="entry name" value="Periplasmic binding protein-like II"/>
    <property type="match status" value="2"/>
</dbReference>
<feature type="domain" description="Solute-binding protein family 3/N-terminal" evidence="3">
    <location>
        <begin position="30"/>
        <end position="244"/>
    </location>
</feature>
<accession>A0AAE9VRB1</accession>
<sequence>MSWRLVFYALGVTISWSASQIVAASEQGCAALVAVNYIDSGLVGEAAAQQLEHFNSELIEALGQATQLAIKLEPSQGHQALAEVRSGRVDLVVGVSPGVEPDAQLSYLEPAYLQKNYRLWRRAGEQLSLKRWPELSGLRGVQVAPTTELADFAVQAELLNWPVRTVQSLDAAVDKVVAGQADYLLAEQQELVAHLEQHSLAQDFEFVEPAAATQELYVALSKDSVCNTAALRSKLSQALAKLSQ</sequence>
<dbReference type="SUPFAM" id="SSF53850">
    <property type="entry name" value="Periplasmic binding protein-like II"/>
    <property type="match status" value="1"/>
</dbReference>
<organism evidence="4 5">
    <name type="scientific">Denitrificimonas caeni</name>
    <dbReference type="NCBI Taxonomy" id="521720"/>
    <lineage>
        <taxon>Bacteria</taxon>
        <taxon>Pseudomonadati</taxon>
        <taxon>Pseudomonadota</taxon>
        <taxon>Gammaproteobacteria</taxon>
        <taxon>Pseudomonadales</taxon>
        <taxon>Pseudomonadaceae</taxon>
        <taxon>Denitrificimonas</taxon>
    </lineage>
</organism>
<gene>
    <name evidence="4" type="ORF">O6P33_11140</name>
</gene>
<dbReference type="PANTHER" id="PTHR35936">
    <property type="entry name" value="MEMBRANE-BOUND LYTIC MUREIN TRANSGLYCOSYLASE F"/>
    <property type="match status" value="1"/>
</dbReference>
<keyword evidence="2" id="KW-0732">Signal</keyword>
<evidence type="ECO:0000256" key="2">
    <source>
        <dbReference type="ARBA" id="ARBA00022729"/>
    </source>
</evidence>
<proteinExistence type="inferred from homology"/>
<dbReference type="InterPro" id="IPR001638">
    <property type="entry name" value="Solute-binding_3/MltF_N"/>
</dbReference>
<protein>
    <submittedName>
        <fullName evidence="4">Transporter substrate-binding domain-containing protein</fullName>
    </submittedName>
</protein>
<dbReference type="AlphaFoldDB" id="A0AAE9VRB1"/>
<reference evidence="4 5" key="1">
    <citation type="submission" date="2022-12" db="EMBL/GenBank/DDBJ databases">
        <title>Coexistence and Characterization of a Novel Tigecycline Resistance gene tet(X) variant and blaNDM-1 in a Pseudomonas caeni Isolate of Chicken Origin.</title>
        <authorList>
            <person name="Lu X."/>
            <person name="Zhang L."/>
            <person name="Li R."/>
            <person name="Wang Z."/>
        </authorList>
    </citation>
    <scope>NUCLEOTIDE SEQUENCE [LARGE SCALE GENOMIC DNA]</scope>
    <source>
        <strain evidence="4 5">CE14</strain>
    </source>
</reference>
<dbReference type="Proteomes" id="UP001212189">
    <property type="component" value="Chromosome"/>
</dbReference>